<protein>
    <submittedName>
        <fullName evidence="2">Uncharacterized protein</fullName>
    </submittedName>
</protein>
<reference evidence="2 3" key="1">
    <citation type="submission" date="2018-06" db="EMBL/GenBank/DDBJ databases">
        <title>WGS assembly of Brassica rapa FPsc.</title>
        <authorList>
            <person name="Bowman J."/>
            <person name="Kohchi T."/>
            <person name="Yamato K."/>
            <person name="Jenkins J."/>
            <person name="Shu S."/>
            <person name="Ishizaki K."/>
            <person name="Yamaoka S."/>
            <person name="Nishihama R."/>
            <person name="Nakamura Y."/>
            <person name="Berger F."/>
            <person name="Adam C."/>
            <person name="Aki S."/>
            <person name="Althoff F."/>
            <person name="Araki T."/>
            <person name="Arteaga-Vazquez M."/>
            <person name="Balasubrmanian S."/>
            <person name="Bauer D."/>
            <person name="Boehm C."/>
            <person name="Briginshaw L."/>
            <person name="Caballero-Perez J."/>
            <person name="Catarino B."/>
            <person name="Chen F."/>
            <person name="Chiyoda S."/>
            <person name="Chovatia M."/>
            <person name="Davies K."/>
            <person name="Delmans M."/>
            <person name="Demura T."/>
            <person name="Dierschke T."/>
            <person name="Dolan L."/>
            <person name="Dorantes-Acosta A."/>
            <person name="Eklund D."/>
            <person name="Florent S."/>
            <person name="Flores-Sandoval E."/>
            <person name="Fujiyama A."/>
            <person name="Fukuzawa H."/>
            <person name="Galik B."/>
            <person name="Grimanelli D."/>
            <person name="Grimwood J."/>
            <person name="Grossniklaus U."/>
            <person name="Hamada T."/>
            <person name="Haseloff J."/>
            <person name="Hetherington A."/>
            <person name="Higo A."/>
            <person name="Hirakawa Y."/>
            <person name="Hundley H."/>
            <person name="Ikeda Y."/>
            <person name="Inoue K."/>
            <person name="Inoue S."/>
            <person name="Ishida S."/>
            <person name="Jia Q."/>
            <person name="Kakita M."/>
            <person name="Kanazawa T."/>
            <person name="Kawai Y."/>
            <person name="Kawashima T."/>
            <person name="Kennedy M."/>
            <person name="Kinose K."/>
            <person name="Kinoshita T."/>
            <person name="Kohara Y."/>
            <person name="Koide E."/>
            <person name="Komatsu K."/>
            <person name="Kopischke S."/>
            <person name="Kubo M."/>
            <person name="Kyozuka J."/>
            <person name="Lagercrantz U."/>
            <person name="Lin S."/>
            <person name="Lindquist E."/>
            <person name="Lipzen A."/>
            <person name="Lu C."/>
            <person name="Luna E."/>
            <person name="Martienssen R."/>
            <person name="Minamino N."/>
            <person name="Mizutani M."/>
            <person name="Mizutani M."/>
            <person name="Mochizuki N."/>
            <person name="Monte I."/>
            <person name="Mosher R."/>
            <person name="Nagasaki H."/>
            <person name="Nakagami H."/>
            <person name="Naramoto S."/>
            <person name="Nishitani K."/>
            <person name="Ohtani M."/>
            <person name="Okamoto T."/>
            <person name="Okumura M."/>
            <person name="Phillips J."/>
            <person name="Pollak B."/>
            <person name="Reinders A."/>
            <person name="Roevekamp M."/>
            <person name="Sano R."/>
            <person name="Sawa S."/>
            <person name="Schmid M."/>
            <person name="Shirakawa M."/>
            <person name="Solano R."/>
            <person name="Spunde A."/>
            <person name="Suetsugu N."/>
            <person name="Sugano S."/>
            <person name="Sugiyama A."/>
            <person name="Sun R."/>
            <person name="Suzuki Y."/>
            <person name="Takenaka M."/>
            <person name="Takezawa D."/>
            <person name="Tomogane H."/>
            <person name="Tsuzuki M."/>
            <person name="Ueda T."/>
            <person name="Umeda M."/>
            <person name="Ward J."/>
            <person name="Watanabe Y."/>
            <person name="Yazaki K."/>
            <person name="Yokoyama R."/>
            <person name="Yoshitake Y."/>
            <person name="Yotsui I."/>
            <person name="Zachgo S."/>
            <person name="Schmutz J."/>
        </authorList>
    </citation>
    <scope>NUCLEOTIDE SEQUENCE [LARGE SCALE GENOMIC DNA]</scope>
    <source>
        <strain evidence="3">cv. B-3</strain>
    </source>
</reference>
<evidence type="ECO:0000313" key="3">
    <source>
        <dbReference type="Proteomes" id="UP000264353"/>
    </source>
</evidence>
<accession>A0A398A715</accession>
<feature type="compositionally biased region" description="Acidic residues" evidence="1">
    <location>
        <begin position="17"/>
        <end position="30"/>
    </location>
</feature>
<dbReference type="AlphaFoldDB" id="A0A398A715"/>
<feature type="compositionally biased region" description="Basic and acidic residues" evidence="1">
    <location>
        <begin position="109"/>
        <end position="122"/>
    </location>
</feature>
<gene>
    <name evidence="2" type="ORF">BRARA_C03379</name>
</gene>
<evidence type="ECO:0000313" key="2">
    <source>
        <dbReference type="EMBL" id="RID71440.1"/>
    </source>
</evidence>
<feature type="region of interest" description="Disordered" evidence="1">
    <location>
        <begin position="91"/>
        <end position="128"/>
    </location>
</feature>
<feature type="compositionally biased region" description="Basic and acidic residues" evidence="1">
    <location>
        <begin position="91"/>
        <end position="100"/>
    </location>
</feature>
<organism evidence="2 3">
    <name type="scientific">Brassica campestris</name>
    <name type="common">Field mustard</name>
    <dbReference type="NCBI Taxonomy" id="3711"/>
    <lineage>
        <taxon>Eukaryota</taxon>
        <taxon>Viridiplantae</taxon>
        <taxon>Streptophyta</taxon>
        <taxon>Embryophyta</taxon>
        <taxon>Tracheophyta</taxon>
        <taxon>Spermatophyta</taxon>
        <taxon>Magnoliopsida</taxon>
        <taxon>eudicotyledons</taxon>
        <taxon>Gunneridae</taxon>
        <taxon>Pentapetalae</taxon>
        <taxon>rosids</taxon>
        <taxon>malvids</taxon>
        <taxon>Brassicales</taxon>
        <taxon>Brassicaceae</taxon>
        <taxon>Brassiceae</taxon>
        <taxon>Brassica</taxon>
    </lineage>
</organism>
<sequence>MLARTCDELISLFMLGDSEDEEEEKEEEEKEKEGEKEEWLWENILAGSEQTRLVLHKCSSESGEPTATFNCSLCHFGTKSIDQFRKHLSTDKEHAKEEMRLPASRKRNIKENRRSRVADFDRKGKRTK</sequence>
<dbReference type="EMBL" id="CM010630">
    <property type="protein sequence ID" value="RID71440.1"/>
    <property type="molecule type" value="Genomic_DNA"/>
</dbReference>
<proteinExistence type="predicted"/>
<name>A0A398A715_BRACM</name>
<dbReference type="Proteomes" id="UP000264353">
    <property type="component" value="Chromosome A3"/>
</dbReference>
<evidence type="ECO:0000256" key="1">
    <source>
        <dbReference type="SAM" id="MobiDB-lite"/>
    </source>
</evidence>
<feature type="region of interest" description="Disordered" evidence="1">
    <location>
        <begin position="17"/>
        <end position="37"/>
    </location>
</feature>